<sequence length="331" mass="37465">MNAPLDIEFWSRIREFDRILISGCGGGYDFMQGIPLYFALKSMGKSVFLGNMSFTELGNANGFVVTKEKNPAQSLVCMKITSQTNLNRNDTYFPEKYLSEWFMNEFEEDVPVYAFKRRGVDKVALAYQSVCQIHDIQCIILVDGGSDSLMAGDENELGTPLEDIISIFAVKSTKIPSFLVCLGIGADRYHGVSDCSTFRAIAELTQKNGFLGSISLTMSMPEVRAYYDSSAYVESKMPQQSIVGHYIKSAIIGKFGNYNTMERTKKQKLFVNPFMGQYYFFDLVTVAKRVKYADFCEETKNATEFIVGLDHYRLELKHPIVEEIPRTNEIL</sequence>
<accession>A0A1R2CWR2</accession>
<comment type="caution">
    <text evidence="1">The sequence shown here is derived from an EMBL/GenBank/DDBJ whole genome shotgun (WGS) entry which is preliminary data.</text>
</comment>
<dbReference type="Pfam" id="PF06626">
    <property type="entry name" value="DUF1152"/>
    <property type="match status" value="1"/>
</dbReference>
<proteinExistence type="predicted"/>
<dbReference type="OrthoDB" id="10259699at2759"/>
<protein>
    <recommendedName>
        <fullName evidence="3">DUF1152 domain-containing protein</fullName>
    </recommendedName>
</protein>
<dbReference type="AlphaFoldDB" id="A0A1R2CWR2"/>
<evidence type="ECO:0000313" key="2">
    <source>
        <dbReference type="Proteomes" id="UP000187209"/>
    </source>
</evidence>
<keyword evidence="2" id="KW-1185">Reference proteome</keyword>
<dbReference type="Proteomes" id="UP000187209">
    <property type="component" value="Unassembled WGS sequence"/>
</dbReference>
<organism evidence="1 2">
    <name type="scientific">Stentor coeruleus</name>
    <dbReference type="NCBI Taxonomy" id="5963"/>
    <lineage>
        <taxon>Eukaryota</taxon>
        <taxon>Sar</taxon>
        <taxon>Alveolata</taxon>
        <taxon>Ciliophora</taxon>
        <taxon>Postciliodesmatophora</taxon>
        <taxon>Heterotrichea</taxon>
        <taxon>Heterotrichida</taxon>
        <taxon>Stentoridae</taxon>
        <taxon>Stentor</taxon>
    </lineage>
</organism>
<dbReference type="InterPro" id="IPR010581">
    <property type="entry name" value="DUF1152"/>
</dbReference>
<gene>
    <name evidence="1" type="ORF">SteCoe_3564</name>
</gene>
<evidence type="ECO:0008006" key="3">
    <source>
        <dbReference type="Google" id="ProtNLM"/>
    </source>
</evidence>
<reference evidence="1 2" key="1">
    <citation type="submission" date="2016-11" db="EMBL/GenBank/DDBJ databases">
        <title>The macronuclear genome of Stentor coeruleus: a giant cell with tiny introns.</title>
        <authorList>
            <person name="Slabodnick M."/>
            <person name="Ruby J.G."/>
            <person name="Reiff S.B."/>
            <person name="Swart E.C."/>
            <person name="Gosai S."/>
            <person name="Prabakaran S."/>
            <person name="Witkowska E."/>
            <person name="Larue G.E."/>
            <person name="Fisher S."/>
            <person name="Freeman R.M."/>
            <person name="Gunawardena J."/>
            <person name="Chu W."/>
            <person name="Stover N.A."/>
            <person name="Gregory B.D."/>
            <person name="Nowacki M."/>
            <person name="Derisi J."/>
            <person name="Roy S.W."/>
            <person name="Marshall W.F."/>
            <person name="Sood P."/>
        </authorList>
    </citation>
    <scope>NUCLEOTIDE SEQUENCE [LARGE SCALE GENOMIC DNA]</scope>
    <source>
        <strain evidence="1">WM001</strain>
    </source>
</reference>
<evidence type="ECO:0000313" key="1">
    <source>
        <dbReference type="EMBL" id="OMJ93447.1"/>
    </source>
</evidence>
<dbReference type="EMBL" id="MPUH01000042">
    <property type="protein sequence ID" value="OMJ93447.1"/>
    <property type="molecule type" value="Genomic_DNA"/>
</dbReference>
<name>A0A1R2CWR2_9CILI</name>